<feature type="compositionally biased region" description="Basic and acidic residues" evidence="2">
    <location>
        <begin position="400"/>
        <end position="416"/>
    </location>
</feature>
<feature type="region of interest" description="Disordered" evidence="2">
    <location>
        <begin position="380"/>
        <end position="430"/>
    </location>
</feature>
<evidence type="ECO:0000256" key="2">
    <source>
        <dbReference type="SAM" id="MobiDB-lite"/>
    </source>
</evidence>
<feature type="compositionally biased region" description="Basic and acidic residues" evidence="2">
    <location>
        <begin position="1094"/>
        <end position="1110"/>
    </location>
</feature>
<feature type="compositionally biased region" description="Basic and acidic residues" evidence="2">
    <location>
        <begin position="380"/>
        <end position="390"/>
    </location>
</feature>
<feature type="non-terminal residue" evidence="3">
    <location>
        <position position="1"/>
    </location>
</feature>
<organism evidence="3 4">
    <name type="scientific">Cyclostephanos tholiformis</name>
    <dbReference type="NCBI Taxonomy" id="382380"/>
    <lineage>
        <taxon>Eukaryota</taxon>
        <taxon>Sar</taxon>
        <taxon>Stramenopiles</taxon>
        <taxon>Ochrophyta</taxon>
        <taxon>Bacillariophyta</taxon>
        <taxon>Coscinodiscophyceae</taxon>
        <taxon>Thalassiosirophycidae</taxon>
        <taxon>Stephanodiscales</taxon>
        <taxon>Stephanodiscaceae</taxon>
        <taxon>Cyclostephanos</taxon>
    </lineage>
</organism>
<dbReference type="PANTHER" id="PTHR12790">
    <property type="entry name" value="TRANSCRIPTION INITIATION FACTOR IA RRN3"/>
    <property type="match status" value="1"/>
</dbReference>
<proteinExistence type="inferred from homology"/>
<evidence type="ECO:0000256" key="1">
    <source>
        <dbReference type="ARBA" id="ARBA00010098"/>
    </source>
</evidence>
<dbReference type="InterPro" id="IPR007991">
    <property type="entry name" value="RNA_pol_I_trans_ini_fac_RRN3"/>
</dbReference>
<evidence type="ECO:0000313" key="3">
    <source>
        <dbReference type="EMBL" id="KAL3822765.1"/>
    </source>
</evidence>
<dbReference type="AlphaFoldDB" id="A0ABD3SE77"/>
<dbReference type="Proteomes" id="UP001530377">
    <property type="component" value="Unassembled WGS sequence"/>
</dbReference>
<keyword evidence="4" id="KW-1185">Reference proteome</keyword>
<protein>
    <submittedName>
        <fullName evidence="3">Uncharacterized protein</fullName>
    </submittedName>
</protein>
<comment type="similarity">
    <text evidence="1">Belongs to the RRN3 family.</text>
</comment>
<comment type="caution">
    <text evidence="3">The sequence shown here is derived from an EMBL/GenBank/DDBJ whole genome shotgun (WGS) entry which is preliminary data.</text>
</comment>
<evidence type="ECO:0000313" key="4">
    <source>
        <dbReference type="Proteomes" id="UP001530377"/>
    </source>
</evidence>
<dbReference type="Pfam" id="PF05327">
    <property type="entry name" value="RRN3"/>
    <property type="match status" value="2"/>
</dbReference>
<feature type="region of interest" description="Disordered" evidence="2">
    <location>
        <begin position="1"/>
        <end position="85"/>
    </location>
</feature>
<feature type="region of interest" description="Disordered" evidence="2">
    <location>
        <begin position="1089"/>
        <end position="1154"/>
    </location>
</feature>
<sequence length="1177" mass="130821">KMAAVELVATSSSSHDNDADADADAVCRSAPSIPQDKDDDTLRGTGPMLSSSSSSSPPPPLRLLDVDPNERFLPPPPPSYSSSLFARIDGDSEARDHLDDDHDDGGAADLVRLAISSRHEHSVLPSSSFSSRSSADDADAEAAASSSEAARSSLDRLTNLLLGRCASSNATTTAANNKASSSSSSSAMLLRSVLIALSTCDHGMALDRMCRYPKLHARLIHLIMMLDPFVPPDGMGGGGGGGTGVDRLREIDAARRERRGAAAAAAAAGGGSGLNKCTGGAGGVAVRIAESSIRHKEDASSILPNSPYFDYTLSDAYLRLLFDLVSCNSSFAPPVIRSLWRLLTDFGSRWKECMIRTEKEEKEENRRRRRSRSLLLQRRSERLHQRRGGDKEEEEDEEDKGPSSEERGEEQREELKASVVEEEDRPVPGMGGLSVDFVRDAFRGSGERGRTEGHFSAREEEIYSDRLPSGRVRRLLLALTNIFRICPQSKLDLLREMSANFPHYKFCLRQRYDWYVHTCMQMVHLSQSSFEGPVLALFVDKALDMDVEIKINDGGAVALTTAPAAPEDDGDGVNDTARAALSAAATPSQIESRKRSHETMTSANVAIPDVIDPALSSSIPFDDGNDDDNDYDRVLEISERLDSLMTTIYERIVLITTYDPNSLTSAMAAVVRARRLYRTHLEGVFERKVRTTDRTKFVQFIFFVLFGRENDALEEVGRLLSKREEEQRLRMLQQQSTDGRDVVHAMTTVEEMDPELAVMPTSSDEPLYRGFIAKLIDYFYNPNYAGDLPRQTVVCYLASFVSRATYVCPETVCECLAALLRWAEVYISAQSEASMIADDRIAPSTGIGGVRRLSSSASRSSLGGNTLHPCEMHALFYTCCQAAFYIFCFRGAEALWYYRSARQHDDDPEGSYADHESVDIGPERWKFLCSHPLQPLKYCLESVRVEYLNLAQDLNLLCDDKDGDNQEFSKDWATKFLEHLRNNTLSVKEQDKQEKPHLSKKIKATIQKPRRSTIISTAATQEKKRLDGGVGGLGRGSNPLDSFFPFDPYLLQNSYEYVHPYFRNWEDCILMIEDGVENNSTVKEAFLSEDSDSEADHNGDDQNGDSHSDVCDIDDEEELLDAEEEESDDEERDEEEPESIIDVPAAAERDDSTYDDYLFEMEIRRSRAMSTGSLCSW</sequence>
<dbReference type="EMBL" id="JALLPB020000055">
    <property type="protein sequence ID" value="KAL3822765.1"/>
    <property type="molecule type" value="Genomic_DNA"/>
</dbReference>
<name>A0ABD3SE77_9STRA</name>
<gene>
    <name evidence="3" type="ORF">ACHAXA_009639</name>
</gene>
<accession>A0ABD3SE77</accession>
<reference evidence="3 4" key="1">
    <citation type="submission" date="2024-10" db="EMBL/GenBank/DDBJ databases">
        <title>Updated reference genomes for cyclostephanoid diatoms.</title>
        <authorList>
            <person name="Roberts W.R."/>
            <person name="Alverson A.J."/>
        </authorList>
    </citation>
    <scope>NUCLEOTIDE SEQUENCE [LARGE SCALE GENOMIC DNA]</scope>
    <source>
        <strain evidence="3 4">AJA228-03</strain>
    </source>
</reference>
<dbReference type="PANTHER" id="PTHR12790:SF0">
    <property type="entry name" value="RNA POLYMERASE I-SPECIFIC TRANSCRIPTION INITIATION FACTOR RRN3-RELATED"/>
    <property type="match status" value="1"/>
</dbReference>
<feature type="compositionally biased region" description="Acidic residues" evidence="2">
    <location>
        <begin position="1111"/>
        <end position="1139"/>
    </location>
</feature>